<feature type="transmembrane region" description="Helical" evidence="2">
    <location>
        <begin position="33"/>
        <end position="55"/>
    </location>
</feature>
<keyword evidence="4" id="KW-1185">Reference proteome</keyword>
<dbReference type="AlphaFoldDB" id="A0A9N9PZF4"/>
<protein>
    <submittedName>
        <fullName evidence="3">Uncharacterized protein</fullName>
    </submittedName>
</protein>
<evidence type="ECO:0000313" key="3">
    <source>
        <dbReference type="EMBL" id="CAG8959662.1"/>
    </source>
</evidence>
<evidence type="ECO:0000313" key="4">
    <source>
        <dbReference type="Proteomes" id="UP000696280"/>
    </source>
</evidence>
<evidence type="ECO:0000256" key="2">
    <source>
        <dbReference type="SAM" id="Phobius"/>
    </source>
</evidence>
<sequence length="263" mass="29453">MLILATMLGGRRGRYAGLKGKFHWMRETVVFELVLSILIMVSGLLWGVILSLLGVRGARTGKDWLGLREVSLPTQIEDGKLGKRDLEAGLGDVRYGYDEKKRERVKIIKICVWDAHRDDHNSPSNLRPNKSNPKNETTAEKLQKSSSSSISNPPGNRNHRYKPHHAPPTPKISINTSPIPDPAQKEEFILPPPPPTASRSRVSIRPKTWVYTRDIPLDTLAPEGTVTERRQKTLSLQLRDVSVVDGEREEGDEVFVVGGDEDE</sequence>
<keyword evidence="2" id="KW-0812">Transmembrane</keyword>
<feature type="region of interest" description="Disordered" evidence="1">
    <location>
        <begin position="119"/>
        <end position="201"/>
    </location>
</feature>
<keyword evidence="2" id="KW-0472">Membrane</keyword>
<evidence type="ECO:0000256" key="1">
    <source>
        <dbReference type="SAM" id="MobiDB-lite"/>
    </source>
</evidence>
<name>A0A9N9PZF4_9HELO</name>
<feature type="compositionally biased region" description="Polar residues" evidence="1">
    <location>
        <begin position="122"/>
        <end position="136"/>
    </location>
</feature>
<comment type="caution">
    <text evidence="3">The sequence shown here is derived from an EMBL/GenBank/DDBJ whole genome shotgun (WGS) entry which is preliminary data.</text>
</comment>
<organism evidence="3 4">
    <name type="scientific">Hymenoscyphus fraxineus</name>
    <dbReference type="NCBI Taxonomy" id="746836"/>
    <lineage>
        <taxon>Eukaryota</taxon>
        <taxon>Fungi</taxon>
        <taxon>Dikarya</taxon>
        <taxon>Ascomycota</taxon>
        <taxon>Pezizomycotina</taxon>
        <taxon>Leotiomycetes</taxon>
        <taxon>Helotiales</taxon>
        <taxon>Helotiaceae</taxon>
        <taxon>Hymenoscyphus</taxon>
    </lineage>
</organism>
<proteinExistence type="predicted"/>
<dbReference type="EMBL" id="CAJVRL010000092">
    <property type="protein sequence ID" value="CAG8959662.1"/>
    <property type="molecule type" value="Genomic_DNA"/>
</dbReference>
<reference evidence="3" key="1">
    <citation type="submission" date="2021-07" db="EMBL/GenBank/DDBJ databases">
        <authorList>
            <person name="Durling M."/>
        </authorList>
    </citation>
    <scope>NUCLEOTIDE SEQUENCE</scope>
</reference>
<dbReference type="Proteomes" id="UP000696280">
    <property type="component" value="Unassembled WGS sequence"/>
</dbReference>
<dbReference type="OrthoDB" id="10496981at2759"/>
<keyword evidence="2" id="KW-1133">Transmembrane helix</keyword>
<gene>
    <name evidence="3" type="ORF">HYFRA_00001565</name>
</gene>
<accession>A0A9N9PZF4</accession>